<proteinExistence type="predicted"/>
<comment type="caution">
    <text evidence="1">The sequence shown here is derived from an EMBL/GenBank/DDBJ whole genome shotgun (WGS) entry which is preliminary data.</text>
</comment>
<evidence type="ECO:0000313" key="2">
    <source>
        <dbReference type="Proteomes" id="UP000521943"/>
    </source>
</evidence>
<dbReference type="OrthoDB" id="3257543at2759"/>
<dbReference type="AlphaFoldDB" id="A0A8H6HR14"/>
<gene>
    <name evidence="1" type="ORF">DFP72DRAFT_1071287</name>
</gene>
<accession>A0A8H6HR14</accession>
<dbReference type="Proteomes" id="UP000521943">
    <property type="component" value="Unassembled WGS sequence"/>
</dbReference>
<name>A0A8H6HR14_9AGAR</name>
<dbReference type="EMBL" id="JACGCI010000049">
    <property type="protein sequence ID" value="KAF6751603.1"/>
    <property type="molecule type" value="Genomic_DNA"/>
</dbReference>
<protein>
    <submittedName>
        <fullName evidence="1">Uncharacterized protein</fullName>
    </submittedName>
</protein>
<reference evidence="1 2" key="1">
    <citation type="submission" date="2020-07" db="EMBL/GenBank/DDBJ databases">
        <title>Comparative genomics of pyrophilous fungi reveals a link between fire events and developmental genes.</title>
        <authorList>
            <consortium name="DOE Joint Genome Institute"/>
            <person name="Steindorff A.S."/>
            <person name="Carver A."/>
            <person name="Calhoun S."/>
            <person name="Stillman K."/>
            <person name="Liu H."/>
            <person name="Lipzen A."/>
            <person name="Pangilinan J."/>
            <person name="Labutti K."/>
            <person name="Bruns T.D."/>
            <person name="Grigoriev I.V."/>
        </authorList>
    </citation>
    <scope>NUCLEOTIDE SEQUENCE [LARGE SCALE GENOMIC DNA]</scope>
    <source>
        <strain evidence="1 2">CBS 144469</strain>
    </source>
</reference>
<organism evidence="1 2">
    <name type="scientific">Ephemerocybe angulata</name>
    <dbReference type="NCBI Taxonomy" id="980116"/>
    <lineage>
        <taxon>Eukaryota</taxon>
        <taxon>Fungi</taxon>
        <taxon>Dikarya</taxon>
        <taxon>Basidiomycota</taxon>
        <taxon>Agaricomycotina</taxon>
        <taxon>Agaricomycetes</taxon>
        <taxon>Agaricomycetidae</taxon>
        <taxon>Agaricales</taxon>
        <taxon>Agaricineae</taxon>
        <taxon>Psathyrellaceae</taxon>
        <taxon>Ephemerocybe</taxon>
    </lineage>
</organism>
<dbReference type="Pfam" id="PF14223">
    <property type="entry name" value="Retrotran_gag_2"/>
    <property type="match status" value="1"/>
</dbReference>
<keyword evidence="2" id="KW-1185">Reference proteome</keyword>
<evidence type="ECO:0000313" key="1">
    <source>
        <dbReference type="EMBL" id="KAF6751603.1"/>
    </source>
</evidence>
<sequence length="340" mass="38658">MWEVLVLLQIEHQEDQDPETVPYIRYMEELLQDKSDEDSADEAGDQKHTTPLCICVCMIPESSQAFAKAHYLQSNISFKCFAGFLEFELRGIDESASVARVYCHIYVTRQNVKTHKHIFKTISDIVCHDTGGDWKWIHLQHNRKMSSLGHAFSMLTSMVGRLKNIQKTAAPEHVKQHMCSLLTRPVFREVDSSPQVTGATAPAQSAQSTIPSAAQQELCDAFEAKCAELQEAWDAKSDKAAGWIWLTLEQDQKMLVDGCRDDPKAMWTTLEGTYRQNRAGSRFNAYDDLFSIQKQEEKTLQTLINRVDEAMKLFQTLRPKEFDLSALDKELASMVHPSPP</sequence>